<feature type="active site" evidence="1">
    <location>
        <position position="78"/>
    </location>
</feature>
<dbReference type="Proteomes" id="UP000190044">
    <property type="component" value="Unassembled WGS sequence"/>
</dbReference>
<dbReference type="PIRSF" id="PIRSF011396">
    <property type="entry name" value="Trp_halogenase"/>
    <property type="match status" value="1"/>
</dbReference>
<keyword evidence="2" id="KW-0285">Flavoprotein</keyword>
<keyword evidence="2" id="KW-0274">FAD</keyword>
<feature type="binding site" evidence="2">
    <location>
        <position position="78"/>
    </location>
    <ligand>
        <name>7-chloro-L-tryptophan</name>
        <dbReference type="ChEBI" id="CHEBI:58713"/>
    </ligand>
</feature>
<feature type="binding site" evidence="2">
    <location>
        <begin position="14"/>
        <end position="17"/>
    </location>
    <ligand>
        <name>FAD</name>
        <dbReference type="ChEBI" id="CHEBI:57692"/>
    </ligand>
</feature>
<evidence type="ECO:0000256" key="2">
    <source>
        <dbReference type="PIRSR" id="PIRSR011396-2"/>
    </source>
</evidence>
<keyword evidence="2" id="KW-0547">Nucleotide-binding</keyword>
<dbReference type="OrthoDB" id="7387345at2"/>
<feature type="binding site" evidence="2">
    <location>
        <position position="342"/>
    </location>
    <ligand>
        <name>L-tryptophan</name>
        <dbReference type="ChEBI" id="CHEBI:57912"/>
    </ligand>
</feature>
<protein>
    <submittedName>
        <fullName evidence="3">Tryptophan halogenase</fullName>
    </submittedName>
</protein>
<dbReference type="InterPro" id="IPR050816">
    <property type="entry name" value="Flavin-dep_Halogenase_NPB"/>
</dbReference>
<dbReference type="InterPro" id="IPR006905">
    <property type="entry name" value="Flavin_halogenase"/>
</dbReference>
<dbReference type="GO" id="GO:0000166">
    <property type="term" value="F:nucleotide binding"/>
    <property type="evidence" value="ECO:0007669"/>
    <property type="project" value="UniProtKB-KW"/>
</dbReference>
<evidence type="ECO:0000256" key="1">
    <source>
        <dbReference type="PIRSR" id="PIRSR011396-1"/>
    </source>
</evidence>
<dbReference type="EMBL" id="FUYP01000004">
    <property type="protein sequence ID" value="SKB38520.1"/>
    <property type="molecule type" value="Genomic_DNA"/>
</dbReference>
<feature type="binding site" evidence="2">
    <location>
        <position position="346"/>
    </location>
    <ligand>
        <name>L-tryptophan</name>
        <dbReference type="ChEBI" id="CHEBI:57912"/>
    </ligand>
</feature>
<proteinExistence type="predicted"/>
<dbReference type="InterPro" id="IPR036188">
    <property type="entry name" value="FAD/NAD-bd_sf"/>
</dbReference>
<dbReference type="RefSeq" id="WP_079637576.1">
    <property type="nucleotide sequence ID" value="NZ_FUYP01000004.1"/>
</dbReference>
<sequence length="502" mass="55580">MSDSRITKVVIVGGGTAGWMAAAALSRTMDGLSIRLVESEEIGTVGVGEAAIPSIRLFNALIGIDEDDFVRETRGSFKLGIEFQNWGRIGDVYMHAFGQIGRSLGMLPFQQFWLRGRAEGVAGRFGTYSLNETAALQNRFARLPHIPNTGLDGIAYAFHFDAALYAAYLRRIAEAAGVDRTEGKIAEVRWDGESGHVEAVVLEDGTAIDGELFIDCSGFRALLIESALQTGFEDWTHWLPCDRAIAVPSENIGPARPYTQAIAHQSGWQWRIPLQHRTGNGHVFCSDFISEDEAAAVLLAHIGGRLLAEPRTLRFRTGMRSRAWSGNVVALGLASGFLEPLESTSIHLIQNGIARLLAHFPGRDFDAANVDAYNRRVRFDYERIRDFIILHYHANQRTDSAFWTRCREMAIPETLMQKIDLFRSQGRIVREGDELFVEIGWFQVLTGQNVAPRAYHPMADQLSRDELSGFFGDIKTIVAGTASRLPTHDDFIAQHCAAGVTV</sequence>
<accession>A0A1T5AUR2</accession>
<dbReference type="SUPFAM" id="SSF51905">
    <property type="entry name" value="FAD/NAD(P)-binding domain"/>
    <property type="match status" value="1"/>
</dbReference>
<dbReference type="GO" id="GO:0004497">
    <property type="term" value="F:monooxygenase activity"/>
    <property type="evidence" value="ECO:0007669"/>
    <property type="project" value="InterPro"/>
</dbReference>
<dbReference type="Pfam" id="PF04820">
    <property type="entry name" value="Trp_halogenase"/>
    <property type="match status" value="1"/>
</dbReference>
<name>A0A1T5AUR2_9SPHN</name>
<organism evidence="3 4">
    <name type="scientific">Sphingopyxis flava</name>
    <dbReference type="NCBI Taxonomy" id="1507287"/>
    <lineage>
        <taxon>Bacteria</taxon>
        <taxon>Pseudomonadati</taxon>
        <taxon>Pseudomonadota</taxon>
        <taxon>Alphaproteobacteria</taxon>
        <taxon>Sphingomonadales</taxon>
        <taxon>Sphingomonadaceae</taxon>
        <taxon>Sphingopyxis</taxon>
    </lineage>
</organism>
<dbReference type="InterPro" id="IPR033856">
    <property type="entry name" value="Trp_halogen"/>
</dbReference>
<dbReference type="PANTHER" id="PTHR43747">
    <property type="entry name" value="FAD-BINDING PROTEIN"/>
    <property type="match status" value="1"/>
</dbReference>
<dbReference type="Gene3D" id="3.50.50.60">
    <property type="entry name" value="FAD/NAD(P)-binding domain"/>
    <property type="match status" value="1"/>
</dbReference>
<keyword evidence="4" id="KW-1185">Reference proteome</keyword>
<reference evidence="4" key="1">
    <citation type="submission" date="2017-02" db="EMBL/GenBank/DDBJ databases">
        <authorList>
            <person name="Varghese N."/>
            <person name="Submissions S."/>
        </authorList>
    </citation>
    <scope>NUCLEOTIDE SEQUENCE [LARGE SCALE GENOMIC DNA]</scope>
    <source>
        <strain evidence="4">R11H</strain>
    </source>
</reference>
<dbReference type="AlphaFoldDB" id="A0A1T5AUR2"/>
<gene>
    <name evidence="3" type="ORF">SAMN06295937_1004179</name>
</gene>
<evidence type="ECO:0000313" key="4">
    <source>
        <dbReference type="Proteomes" id="UP000190044"/>
    </source>
</evidence>
<feature type="binding site" evidence="2">
    <location>
        <position position="333"/>
    </location>
    <ligand>
        <name>FAD</name>
        <dbReference type="ChEBI" id="CHEBI:57692"/>
    </ligand>
</feature>
<evidence type="ECO:0000313" key="3">
    <source>
        <dbReference type="EMBL" id="SKB38520.1"/>
    </source>
</evidence>
<dbReference type="PANTHER" id="PTHR43747:SF4">
    <property type="entry name" value="FLAVIN-DEPENDENT TRYPTOPHAN HALOGENASE"/>
    <property type="match status" value="1"/>
</dbReference>